<reference evidence="3 4" key="2">
    <citation type="submission" date="2024-05" db="EMBL/GenBank/DDBJ databases">
        <authorList>
            <person name="Chen Y."/>
            <person name="Shah S."/>
            <person name="Dougan E. K."/>
            <person name="Thang M."/>
            <person name="Chan C."/>
        </authorList>
    </citation>
    <scope>NUCLEOTIDE SEQUENCE [LARGE SCALE GENOMIC DNA]</scope>
</reference>
<dbReference type="AlphaFoldDB" id="A0A9P1FMK3"/>
<proteinExistence type="predicted"/>
<comment type="caution">
    <text evidence="2">The sequence shown here is derived from an EMBL/GenBank/DDBJ whole genome shotgun (WGS) entry which is preliminary data.</text>
</comment>
<dbReference type="Pfam" id="PF13621">
    <property type="entry name" value="Cupin_8"/>
    <property type="match status" value="1"/>
</dbReference>
<dbReference type="PROSITE" id="PS51184">
    <property type="entry name" value="JMJC"/>
    <property type="match status" value="1"/>
</dbReference>
<evidence type="ECO:0000313" key="4">
    <source>
        <dbReference type="Proteomes" id="UP001152797"/>
    </source>
</evidence>
<keyword evidence="4" id="KW-1185">Reference proteome</keyword>
<dbReference type="PANTHER" id="PTHR12461">
    <property type="entry name" value="HYPOXIA-INDUCIBLE FACTOR 1 ALPHA INHIBITOR-RELATED"/>
    <property type="match status" value="1"/>
</dbReference>
<dbReference type="InterPro" id="IPR041667">
    <property type="entry name" value="Cupin_8"/>
</dbReference>
<gene>
    <name evidence="2" type="ORF">C1SCF055_LOCUS9203</name>
</gene>
<dbReference type="SUPFAM" id="SSF51197">
    <property type="entry name" value="Clavaminate synthase-like"/>
    <property type="match status" value="1"/>
</dbReference>
<evidence type="ECO:0000259" key="1">
    <source>
        <dbReference type="PROSITE" id="PS51184"/>
    </source>
</evidence>
<dbReference type="EMBL" id="CAMXCT010000631">
    <property type="protein sequence ID" value="CAI3981411.1"/>
    <property type="molecule type" value="Genomic_DNA"/>
</dbReference>
<dbReference type="Proteomes" id="UP001152797">
    <property type="component" value="Unassembled WGS sequence"/>
</dbReference>
<dbReference type="OrthoDB" id="446970at2759"/>
<accession>A0A9P1FMK3</accession>
<dbReference type="InterPro" id="IPR003347">
    <property type="entry name" value="JmjC_dom"/>
</dbReference>
<sequence length="336" mass="38156">MPWAMDAMDAMDREKKARLASNIRDFWLPPVIPRRRFEDVTALEFLRDYVSMSQPVVLTDLPSAQWPCFDRWTEQFLLSTLGPSLVSVNVTPDGRADAVRGLEAAHGGRCFAKPLEERMSFQEFWKSLSGSDEVHYLSRQNDSLREEFPALLEDVPGILPLAKDVCGNEPEAVNLWIGDDRSVSSCHKDPYENFYVVVRGEKIFTLLPPASAPFLHESHFPSATYRRTTDGQLEAVLDEGDPDATSLPWIPFDVCDVHVAESFPDFAEFGASLALDVSVKERELLYLPAMWYHRVAQKGVTIAVNYWHDMQIGHAYLHHQFLRDAFGMDTFPESES</sequence>
<dbReference type="Gene3D" id="2.60.120.10">
    <property type="entry name" value="Jelly Rolls"/>
    <property type="match status" value="1"/>
</dbReference>
<reference evidence="2" key="1">
    <citation type="submission" date="2022-10" db="EMBL/GenBank/DDBJ databases">
        <authorList>
            <person name="Chen Y."/>
            <person name="Dougan E. K."/>
            <person name="Chan C."/>
            <person name="Rhodes N."/>
            <person name="Thang M."/>
        </authorList>
    </citation>
    <scope>NUCLEOTIDE SEQUENCE</scope>
</reference>
<name>A0A9P1FMK3_9DINO</name>
<dbReference type="InterPro" id="IPR014710">
    <property type="entry name" value="RmlC-like_jellyroll"/>
</dbReference>
<feature type="domain" description="JmjC" evidence="1">
    <location>
        <begin position="126"/>
        <end position="323"/>
    </location>
</feature>
<dbReference type="PANTHER" id="PTHR12461:SF99">
    <property type="entry name" value="BIFUNCTIONAL PEPTIDASE AND (3S)-LYSYL HYDROXYLASE JMJD7"/>
    <property type="match status" value="1"/>
</dbReference>
<protein>
    <submittedName>
        <fullName evidence="3">JmjC domain-containing protein 7</fullName>
    </submittedName>
</protein>
<dbReference type="EMBL" id="CAMXCT030000631">
    <property type="protein sequence ID" value="CAL4768723.1"/>
    <property type="molecule type" value="Genomic_DNA"/>
</dbReference>
<dbReference type="EMBL" id="CAMXCT020000631">
    <property type="protein sequence ID" value="CAL1134786.1"/>
    <property type="molecule type" value="Genomic_DNA"/>
</dbReference>
<organism evidence="2">
    <name type="scientific">Cladocopium goreaui</name>
    <dbReference type="NCBI Taxonomy" id="2562237"/>
    <lineage>
        <taxon>Eukaryota</taxon>
        <taxon>Sar</taxon>
        <taxon>Alveolata</taxon>
        <taxon>Dinophyceae</taxon>
        <taxon>Suessiales</taxon>
        <taxon>Symbiodiniaceae</taxon>
        <taxon>Cladocopium</taxon>
    </lineage>
</organism>
<dbReference type="SMART" id="SM00558">
    <property type="entry name" value="JmjC"/>
    <property type="match status" value="1"/>
</dbReference>
<evidence type="ECO:0000313" key="2">
    <source>
        <dbReference type="EMBL" id="CAI3981411.1"/>
    </source>
</evidence>
<evidence type="ECO:0000313" key="3">
    <source>
        <dbReference type="EMBL" id="CAL4768723.1"/>
    </source>
</evidence>